<dbReference type="CDD" id="cd05325">
    <property type="entry name" value="carb_red_sniffer_like_SDR_c"/>
    <property type="match status" value="1"/>
</dbReference>
<dbReference type="Pfam" id="PF00106">
    <property type="entry name" value="adh_short"/>
    <property type="match status" value="1"/>
</dbReference>
<dbReference type="PRINTS" id="PR00081">
    <property type="entry name" value="GDHRDH"/>
</dbReference>
<organism evidence="1">
    <name type="scientific">marine metagenome</name>
    <dbReference type="NCBI Taxonomy" id="408172"/>
    <lineage>
        <taxon>unclassified sequences</taxon>
        <taxon>metagenomes</taxon>
        <taxon>ecological metagenomes</taxon>
    </lineage>
</organism>
<evidence type="ECO:0008006" key="2">
    <source>
        <dbReference type="Google" id="ProtNLM"/>
    </source>
</evidence>
<dbReference type="SUPFAM" id="SSF51735">
    <property type="entry name" value="NAD(P)-binding Rossmann-fold domains"/>
    <property type="match status" value="1"/>
</dbReference>
<dbReference type="GO" id="GO:0016616">
    <property type="term" value="F:oxidoreductase activity, acting on the CH-OH group of donors, NAD or NADP as acceptor"/>
    <property type="evidence" value="ECO:0007669"/>
    <property type="project" value="TreeGrafter"/>
</dbReference>
<dbReference type="PANTHER" id="PTHR45458">
    <property type="entry name" value="SHORT-CHAIN DEHYDROGENASE/REDUCTASE SDR"/>
    <property type="match status" value="1"/>
</dbReference>
<dbReference type="InterPro" id="IPR002347">
    <property type="entry name" value="SDR_fam"/>
</dbReference>
<reference evidence="1" key="1">
    <citation type="submission" date="2018-05" db="EMBL/GenBank/DDBJ databases">
        <authorList>
            <person name="Lanie J.A."/>
            <person name="Ng W.-L."/>
            <person name="Kazmierczak K.M."/>
            <person name="Andrzejewski T.M."/>
            <person name="Davidsen T.M."/>
            <person name="Wayne K.J."/>
            <person name="Tettelin H."/>
            <person name="Glass J.I."/>
            <person name="Rusch D."/>
            <person name="Podicherti R."/>
            <person name="Tsui H.-C.T."/>
            <person name="Winkler M.E."/>
        </authorList>
    </citation>
    <scope>NUCLEOTIDE SEQUENCE</scope>
</reference>
<protein>
    <recommendedName>
        <fullName evidence="2">Short-chain dehydrogenase/reductase SDR</fullName>
    </recommendedName>
</protein>
<sequence length="236" mass="25846">MPHVFITGANRGIGLEHARQYANQSWQVTATAREPERANDLQELRVRHGDAVRIVRLEVTDHSAVEELADQLNGTPIDILINNARTFGPAGAPEGMVYQSLANMDYVIWRELLEINLLAPFKMAVALRPNLAASEQRLLVMMSTGLASITENLRGGAYAYRSSKVGLNILARGMAAEWRDLIVIAMSPGWCRTDLGGPDAPIDPVDSVRSQQALFARLGPADSGRFVDMDGEAVPW</sequence>
<name>A0A382HG43_9ZZZZ</name>
<proteinExistence type="predicted"/>
<dbReference type="Gene3D" id="3.40.50.720">
    <property type="entry name" value="NAD(P)-binding Rossmann-like Domain"/>
    <property type="match status" value="1"/>
</dbReference>
<gene>
    <name evidence="1" type="ORF">METZ01_LOCUS239102</name>
</gene>
<accession>A0A382HG43</accession>
<dbReference type="EMBL" id="UINC01061068">
    <property type="protein sequence ID" value="SVB86248.1"/>
    <property type="molecule type" value="Genomic_DNA"/>
</dbReference>
<evidence type="ECO:0000313" key="1">
    <source>
        <dbReference type="EMBL" id="SVB86248.1"/>
    </source>
</evidence>
<dbReference type="AlphaFoldDB" id="A0A382HG43"/>
<dbReference type="InterPro" id="IPR052184">
    <property type="entry name" value="SDR_enzymes"/>
</dbReference>
<dbReference type="InterPro" id="IPR036291">
    <property type="entry name" value="NAD(P)-bd_dom_sf"/>
</dbReference>
<dbReference type="PANTHER" id="PTHR45458:SF1">
    <property type="entry name" value="SHORT CHAIN DEHYDROGENASE"/>
    <property type="match status" value="1"/>
</dbReference>